<sequence>MSSTFTMRIGFLEVSSQKFLKIHFPSHIFRSSRCCNWLCTLSICHSLRYFLLFISYLGTG</sequence>
<gene>
    <name evidence="1" type="ORF">MENTE1834_LOCUS8081</name>
</gene>
<dbReference type="EMBL" id="CAVMJV010000007">
    <property type="protein sequence ID" value="CAK5033316.1"/>
    <property type="molecule type" value="Genomic_DNA"/>
</dbReference>
<comment type="caution">
    <text evidence="1">The sequence shown here is derived from an EMBL/GenBank/DDBJ whole genome shotgun (WGS) entry which is preliminary data.</text>
</comment>
<evidence type="ECO:0000313" key="1">
    <source>
        <dbReference type="EMBL" id="CAK5033316.1"/>
    </source>
</evidence>
<name>A0ACB0Y5M5_MELEN</name>
<keyword evidence="2" id="KW-1185">Reference proteome</keyword>
<organism evidence="1 2">
    <name type="scientific">Meloidogyne enterolobii</name>
    <name type="common">Root-knot nematode worm</name>
    <name type="synonym">Meloidogyne mayaguensis</name>
    <dbReference type="NCBI Taxonomy" id="390850"/>
    <lineage>
        <taxon>Eukaryota</taxon>
        <taxon>Metazoa</taxon>
        <taxon>Ecdysozoa</taxon>
        <taxon>Nematoda</taxon>
        <taxon>Chromadorea</taxon>
        <taxon>Rhabditida</taxon>
        <taxon>Tylenchina</taxon>
        <taxon>Tylenchomorpha</taxon>
        <taxon>Tylenchoidea</taxon>
        <taxon>Meloidogynidae</taxon>
        <taxon>Meloidogyninae</taxon>
        <taxon>Meloidogyne</taxon>
    </lineage>
</organism>
<reference evidence="1" key="1">
    <citation type="submission" date="2023-11" db="EMBL/GenBank/DDBJ databases">
        <authorList>
            <person name="Poullet M."/>
        </authorList>
    </citation>
    <scope>NUCLEOTIDE SEQUENCE</scope>
    <source>
        <strain evidence="1">E1834</strain>
    </source>
</reference>
<protein>
    <submittedName>
        <fullName evidence="1">Uncharacterized protein</fullName>
    </submittedName>
</protein>
<proteinExistence type="predicted"/>
<dbReference type="Proteomes" id="UP001497535">
    <property type="component" value="Unassembled WGS sequence"/>
</dbReference>
<accession>A0ACB0Y5M5</accession>
<evidence type="ECO:0000313" key="2">
    <source>
        <dbReference type="Proteomes" id="UP001497535"/>
    </source>
</evidence>